<name>A0ACA9SCC8_9GLOM</name>
<evidence type="ECO:0000313" key="2">
    <source>
        <dbReference type="Proteomes" id="UP000789920"/>
    </source>
</evidence>
<evidence type="ECO:0000313" key="1">
    <source>
        <dbReference type="EMBL" id="CAG8831984.1"/>
    </source>
</evidence>
<feature type="non-terminal residue" evidence="1">
    <location>
        <position position="1"/>
    </location>
</feature>
<sequence length="49" mass="5625">LNHVSFIEIKDGSKSIFGILVIYCTKLKVESLTKAESLTEKRKSYQKSY</sequence>
<keyword evidence="2" id="KW-1185">Reference proteome</keyword>
<organism evidence="1 2">
    <name type="scientific">Racocetra persica</name>
    <dbReference type="NCBI Taxonomy" id="160502"/>
    <lineage>
        <taxon>Eukaryota</taxon>
        <taxon>Fungi</taxon>
        <taxon>Fungi incertae sedis</taxon>
        <taxon>Mucoromycota</taxon>
        <taxon>Glomeromycotina</taxon>
        <taxon>Glomeromycetes</taxon>
        <taxon>Diversisporales</taxon>
        <taxon>Gigasporaceae</taxon>
        <taxon>Racocetra</taxon>
    </lineage>
</organism>
<proteinExistence type="predicted"/>
<accession>A0ACA9SCC8</accession>
<dbReference type="Proteomes" id="UP000789920">
    <property type="component" value="Unassembled WGS sequence"/>
</dbReference>
<dbReference type="EMBL" id="CAJVQC010102615">
    <property type="protein sequence ID" value="CAG8831984.1"/>
    <property type="molecule type" value="Genomic_DNA"/>
</dbReference>
<protein>
    <submittedName>
        <fullName evidence="1">32242_t:CDS:1</fullName>
    </submittedName>
</protein>
<reference evidence="1" key="1">
    <citation type="submission" date="2021-06" db="EMBL/GenBank/DDBJ databases">
        <authorList>
            <person name="Kallberg Y."/>
            <person name="Tangrot J."/>
            <person name="Rosling A."/>
        </authorList>
    </citation>
    <scope>NUCLEOTIDE SEQUENCE</scope>
    <source>
        <strain evidence="1">MA461A</strain>
    </source>
</reference>
<comment type="caution">
    <text evidence="1">The sequence shown here is derived from an EMBL/GenBank/DDBJ whole genome shotgun (WGS) entry which is preliminary data.</text>
</comment>
<gene>
    <name evidence="1" type="ORF">RPERSI_LOCUS28321</name>
</gene>